<sequence length="228" mass="25489">MDLSELLAIFGPGVSGAVFGTGWWFWVDAVVCSSVKVPFVHYLPGIFASLAALMFNCVRKEDIDYSPYEEGEWRLKLWLFIAYVVSFVSLAASVGLLIQDALVESGPSAWTGVAGVLQCVFVLIRIAWHVQQFLLVPVITCAATVCCVFLILLVQDGNCLRLFINVNKLKKKNQYWLGFYMKALSSGRSSFTKVHLCNDGCPQKCKFQDMNQVKVPSIAFDRQLYDYG</sequence>
<organism evidence="7">
    <name type="scientific">Sesamum radiatum</name>
    <name type="common">Black benniseed</name>
    <dbReference type="NCBI Taxonomy" id="300843"/>
    <lineage>
        <taxon>Eukaryota</taxon>
        <taxon>Viridiplantae</taxon>
        <taxon>Streptophyta</taxon>
        <taxon>Embryophyta</taxon>
        <taxon>Tracheophyta</taxon>
        <taxon>Spermatophyta</taxon>
        <taxon>Magnoliopsida</taxon>
        <taxon>eudicotyledons</taxon>
        <taxon>Gunneridae</taxon>
        <taxon>Pentapetalae</taxon>
        <taxon>asterids</taxon>
        <taxon>lamiids</taxon>
        <taxon>Lamiales</taxon>
        <taxon>Pedaliaceae</taxon>
        <taxon>Sesamum</taxon>
    </lineage>
</organism>
<evidence type="ECO:0000256" key="2">
    <source>
        <dbReference type="ARBA" id="ARBA00005335"/>
    </source>
</evidence>
<dbReference type="Pfam" id="PF05255">
    <property type="entry name" value="UPF0220"/>
    <property type="match status" value="1"/>
</dbReference>
<evidence type="ECO:0000256" key="4">
    <source>
        <dbReference type="ARBA" id="ARBA00022989"/>
    </source>
</evidence>
<feature type="transmembrane region" description="Helical" evidence="6">
    <location>
        <begin position="39"/>
        <end position="57"/>
    </location>
</feature>
<reference evidence="7" key="2">
    <citation type="journal article" date="2024" name="Plant">
        <title>Genomic evolution and insights into agronomic trait innovations of Sesamum species.</title>
        <authorList>
            <person name="Miao H."/>
            <person name="Wang L."/>
            <person name="Qu L."/>
            <person name="Liu H."/>
            <person name="Sun Y."/>
            <person name="Le M."/>
            <person name="Wang Q."/>
            <person name="Wei S."/>
            <person name="Zheng Y."/>
            <person name="Lin W."/>
            <person name="Duan Y."/>
            <person name="Cao H."/>
            <person name="Xiong S."/>
            <person name="Wang X."/>
            <person name="Wei L."/>
            <person name="Li C."/>
            <person name="Ma Q."/>
            <person name="Ju M."/>
            <person name="Zhao R."/>
            <person name="Li G."/>
            <person name="Mu C."/>
            <person name="Tian Q."/>
            <person name="Mei H."/>
            <person name="Zhang T."/>
            <person name="Gao T."/>
            <person name="Zhang H."/>
        </authorList>
    </citation>
    <scope>NUCLEOTIDE SEQUENCE</scope>
    <source>
        <strain evidence="7">G02</strain>
    </source>
</reference>
<evidence type="ECO:0000256" key="6">
    <source>
        <dbReference type="SAM" id="Phobius"/>
    </source>
</evidence>
<feature type="transmembrane region" description="Helical" evidence="6">
    <location>
        <begin position="7"/>
        <end position="27"/>
    </location>
</feature>
<feature type="transmembrane region" description="Helical" evidence="6">
    <location>
        <begin position="133"/>
        <end position="154"/>
    </location>
</feature>
<keyword evidence="4 6" id="KW-1133">Transmembrane helix</keyword>
<feature type="transmembrane region" description="Helical" evidence="6">
    <location>
        <begin position="110"/>
        <end position="128"/>
    </location>
</feature>
<accession>A0AAW2PXC4</accession>
<dbReference type="AlphaFoldDB" id="A0AAW2PXC4"/>
<evidence type="ECO:0000313" key="7">
    <source>
        <dbReference type="EMBL" id="KAL0360155.1"/>
    </source>
</evidence>
<comment type="caution">
    <text evidence="7">The sequence shown here is derived from an EMBL/GenBank/DDBJ whole genome shotgun (WGS) entry which is preliminary data.</text>
</comment>
<dbReference type="EMBL" id="JACGWJ010000016">
    <property type="protein sequence ID" value="KAL0360155.1"/>
    <property type="molecule type" value="Genomic_DNA"/>
</dbReference>
<proteinExistence type="inferred from homology"/>
<keyword evidence="5 6" id="KW-0472">Membrane</keyword>
<feature type="transmembrane region" description="Helical" evidence="6">
    <location>
        <begin position="77"/>
        <end position="98"/>
    </location>
</feature>
<evidence type="ECO:0000256" key="5">
    <source>
        <dbReference type="ARBA" id="ARBA00023136"/>
    </source>
</evidence>
<evidence type="ECO:0000256" key="3">
    <source>
        <dbReference type="ARBA" id="ARBA00022692"/>
    </source>
</evidence>
<protein>
    <recommendedName>
        <fullName evidence="8">Transmembrane protein 50 homolog</fullName>
    </recommendedName>
</protein>
<dbReference type="InterPro" id="IPR007919">
    <property type="entry name" value="UPF0220"/>
</dbReference>
<gene>
    <name evidence="7" type="ORF">Sradi_3700000</name>
</gene>
<comment type="subcellular location">
    <subcellularLocation>
        <location evidence="1">Membrane</location>
        <topology evidence="1">Multi-pass membrane protein</topology>
    </subcellularLocation>
</comment>
<evidence type="ECO:0008006" key="8">
    <source>
        <dbReference type="Google" id="ProtNLM"/>
    </source>
</evidence>
<dbReference type="GO" id="GO:0016020">
    <property type="term" value="C:membrane"/>
    <property type="evidence" value="ECO:0007669"/>
    <property type="project" value="UniProtKB-SubCell"/>
</dbReference>
<keyword evidence="3 6" id="KW-0812">Transmembrane</keyword>
<dbReference type="PANTHER" id="PTHR13180">
    <property type="entry name" value="SMALL MEMBRANE PROTEIN-RELATED"/>
    <property type="match status" value="1"/>
</dbReference>
<reference evidence="7" key="1">
    <citation type="submission" date="2020-06" db="EMBL/GenBank/DDBJ databases">
        <authorList>
            <person name="Li T."/>
            <person name="Hu X."/>
            <person name="Zhang T."/>
            <person name="Song X."/>
            <person name="Zhang H."/>
            <person name="Dai N."/>
            <person name="Sheng W."/>
            <person name="Hou X."/>
            <person name="Wei L."/>
        </authorList>
    </citation>
    <scope>NUCLEOTIDE SEQUENCE</scope>
    <source>
        <strain evidence="7">G02</strain>
        <tissue evidence="7">Leaf</tissue>
    </source>
</reference>
<comment type="similarity">
    <text evidence="2">Belongs to the UPF0220 family.</text>
</comment>
<evidence type="ECO:0000256" key="1">
    <source>
        <dbReference type="ARBA" id="ARBA00004141"/>
    </source>
</evidence>
<name>A0AAW2PXC4_SESRA</name>